<feature type="compositionally biased region" description="Polar residues" evidence="10">
    <location>
        <begin position="749"/>
        <end position="764"/>
    </location>
</feature>
<sequence>MKCTIPEISWHNREPVLSVDIYPENKSFYRLASGGGDCHVLIWQLNITETGAVNQEVISDLTRHQRAVNCVRWSHSGHYLASGDDDANIIIWQLKVDNIPLLEGDTGDKEIWIVYKVLRGHKEDVYDLSWSIDESKLISGSVDNTAIIWDINKGKLDHILSDHKGFVQVSVAWDPKNQIIATLSTDRVCRIFDSLGKQVKARICKGKLNLLPDNHSLKDKEVKYFHDDTFKSFFRRLQFTPDGSLLIVPSGHIEVDDCKKVINATLIFILSDLSSPVAILPLGGQSSTVVRCCPVLYELHEEAADPYTKLPYRMIFAVGTDHDIFLYDTQQSIPFARFQDIHYTRLTDLTWSQDGLLLIASSTDGFCTLITFEADELGLPWTKPESDVEDSVLNISGCEELIDNDENVDVKVKPDEKNQDVKEDSKKRPSFLQQWALKTPKKRKNDESVKREATESDKNEVIVLDSPETKGDNRENETQSDKKTVKRIAPLKIGEVTSTVKRIGPIKVGEVTNTETKHINTENNPFTVTSTKLNIEEKKETTKIRRILPVKVEEKVATSKQTSEKNAAKLDGLIPSEKGSTATKVNTVASVTDVATSKQTLEKKADKLDGIKQNEKGSPDIRAFFSKKPKKKEEVIDKPCDTQEKNIESSTPKKTTRRIVPQRVGDVSKHNEKQQNSKPLSNKEDALQYFDDVAVLDKEELETYQTASEEIKDFYCRKPETQATKCDKTSHNEIVTIDDETEDFTLQLEDSQNSSDLTKITEPNTKIVGSDNKNEELKEVEESKKSDKEKSGAVVLQKTPKRLPLKTLASPRSKIKRKE</sequence>
<feature type="region of interest" description="Disordered" evidence="10">
    <location>
        <begin position="412"/>
        <end position="484"/>
    </location>
</feature>
<dbReference type="PROSITE" id="PS00678">
    <property type="entry name" value="WD_REPEATS_1"/>
    <property type="match status" value="1"/>
</dbReference>
<keyword evidence="6" id="KW-0156">Chromatin regulator</keyword>
<dbReference type="InterPro" id="IPR001680">
    <property type="entry name" value="WD40_rpt"/>
</dbReference>
<dbReference type="InterPro" id="IPR015943">
    <property type="entry name" value="WD40/YVTN_repeat-like_dom_sf"/>
</dbReference>
<keyword evidence="3 9" id="KW-0853">WD repeat</keyword>
<dbReference type="InterPro" id="IPR036322">
    <property type="entry name" value="WD40_repeat_dom_sf"/>
</dbReference>
<keyword evidence="4" id="KW-0677">Repeat</keyword>
<dbReference type="Pfam" id="PF24105">
    <property type="entry name" value="Beta-prop_CAF1B_HIR1"/>
    <property type="match status" value="1"/>
</dbReference>
<dbReference type="PROSITE" id="PS50294">
    <property type="entry name" value="WD_REPEATS_REGION"/>
    <property type="match status" value="2"/>
</dbReference>
<dbReference type="FunCoup" id="A0A6J2XZI2">
    <property type="interactions" value="1713"/>
</dbReference>
<dbReference type="PROSITE" id="PS50082">
    <property type="entry name" value="WD_REPEATS_2"/>
    <property type="match status" value="2"/>
</dbReference>
<dbReference type="InterPro" id="IPR019775">
    <property type="entry name" value="WD40_repeat_CS"/>
</dbReference>
<dbReference type="InterPro" id="IPR055410">
    <property type="entry name" value="Beta-prop_CAF1B_HIR1"/>
</dbReference>
<feature type="domain" description="CAF1B/HIR1 beta-propeller" evidence="11">
    <location>
        <begin position="1"/>
        <end position="377"/>
    </location>
</feature>
<organism evidence="12 13">
    <name type="scientific">Sitophilus oryzae</name>
    <name type="common">Rice weevil</name>
    <name type="synonym">Curculio oryzae</name>
    <dbReference type="NCBI Taxonomy" id="7048"/>
    <lineage>
        <taxon>Eukaryota</taxon>
        <taxon>Metazoa</taxon>
        <taxon>Ecdysozoa</taxon>
        <taxon>Arthropoda</taxon>
        <taxon>Hexapoda</taxon>
        <taxon>Insecta</taxon>
        <taxon>Pterygota</taxon>
        <taxon>Neoptera</taxon>
        <taxon>Endopterygota</taxon>
        <taxon>Coleoptera</taxon>
        <taxon>Polyphaga</taxon>
        <taxon>Cucujiformia</taxon>
        <taxon>Curculionidae</taxon>
        <taxon>Dryophthorinae</taxon>
        <taxon>Sitophilus</taxon>
    </lineage>
</organism>
<dbReference type="GO" id="GO:0006335">
    <property type="term" value="P:DNA replication-dependent chromatin assembly"/>
    <property type="evidence" value="ECO:0007669"/>
    <property type="project" value="InterPro"/>
</dbReference>
<dbReference type="SMART" id="SM00320">
    <property type="entry name" value="WD40"/>
    <property type="match status" value="5"/>
</dbReference>
<dbReference type="PANTHER" id="PTHR15271:SF4">
    <property type="entry name" value="CHROMATIN ASSEMBLY FACTOR 1 SUBUNIT B"/>
    <property type="match status" value="1"/>
</dbReference>
<dbReference type="RefSeq" id="XP_030756867.1">
    <property type="nucleotide sequence ID" value="XM_030901007.1"/>
</dbReference>
<gene>
    <name evidence="13" type="primary">LOC115882763</name>
</gene>
<evidence type="ECO:0000256" key="3">
    <source>
        <dbReference type="ARBA" id="ARBA00022574"/>
    </source>
</evidence>
<feature type="compositionally biased region" description="Basic and acidic residues" evidence="10">
    <location>
        <begin position="444"/>
        <end position="460"/>
    </location>
</feature>
<dbReference type="AlphaFoldDB" id="A0A6J2XZI2"/>
<keyword evidence="7" id="KW-0234">DNA repair</keyword>
<keyword evidence="5" id="KW-0227">DNA damage</keyword>
<accession>A0A6J2XZI2</accession>
<evidence type="ECO:0000259" key="11">
    <source>
        <dbReference type="Pfam" id="PF24105"/>
    </source>
</evidence>
<evidence type="ECO:0000256" key="8">
    <source>
        <dbReference type="ARBA" id="ARBA00023242"/>
    </source>
</evidence>
<dbReference type="GO" id="GO:0006334">
    <property type="term" value="P:nucleosome assembly"/>
    <property type="evidence" value="ECO:0007669"/>
    <property type="project" value="TreeGrafter"/>
</dbReference>
<dbReference type="InterPro" id="IPR045145">
    <property type="entry name" value="PTHR15271"/>
</dbReference>
<feature type="repeat" description="WD" evidence="9">
    <location>
        <begin position="118"/>
        <end position="159"/>
    </location>
</feature>
<name>A0A6J2XZI2_SITOR</name>
<keyword evidence="12" id="KW-1185">Reference proteome</keyword>
<feature type="compositionally biased region" description="Basic and acidic residues" evidence="10">
    <location>
        <begin position="632"/>
        <end position="647"/>
    </location>
</feature>
<dbReference type="InParanoid" id="A0A6J2XZI2"/>
<dbReference type="Gene3D" id="2.130.10.10">
    <property type="entry name" value="YVTN repeat-like/Quinoprotein amine dehydrogenase"/>
    <property type="match status" value="3"/>
</dbReference>
<feature type="compositionally biased region" description="Basic and acidic residues" evidence="10">
    <location>
        <begin position="467"/>
        <end position="483"/>
    </location>
</feature>
<dbReference type="PRINTS" id="PR00319">
    <property type="entry name" value="GPROTEINB"/>
</dbReference>
<evidence type="ECO:0000256" key="10">
    <source>
        <dbReference type="SAM" id="MobiDB-lite"/>
    </source>
</evidence>
<dbReference type="KEGG" id="soy:115882763"/>
<evidence type="ECO:0000256" key="7">
    <source>
        <dbReference type="ARBA" id="ARBA00023204"/>
    </source>
</evidence>
<reference evidence="13" key="1">
    <citation type="submission" date="2025-08" db="UniProtKB">
        <authorList>
            <consortium name="RefSeq"/>
        </authorList>
    </citation>
    <scope>IDENTIFICATION</scope>
    <source>
        <tissue evidence="13">Gonads</tissue>
    </source>
</reference>
<dbReference type="GO" id="GO:0006281">
    <property type="term" value="P:DNA repair"/>
    <property type="evidence" value="ECO:0007669"/>
    <property type="project" value="UniProtKB-KW"/>
</dbReference>
<protein>
    <submittedName>
        <fullName evidence="13">Chromatin assembly factor 1 subunit FAS2-like</fullName>
    </submittedName>
</protein>
<dbReference type="GO" id="GO:0033186">
    <property type="term" value="C:CAF-1 complex"/>
    <property type="evidence" value="ECO:0007669"/>
    <property type="project" value="TreeGrafter"/>
</dbReference>
<dbReference type="SUPFAM" id="SSF50978">
    <property type="entry name" value="WD40 repeat-like"/>
    <property type="match status" value="1"/>
</dbReference>
<evidence type="ECO:0000256" key="6">
    <source>
        <dbReference type="ARBA" id="ARBA00022853"/>
    </source>
</evidence>
<comment type="similarity">
    <text evidence="2">Belongs to the WD repeat HIR1 family.</text>
</comment>
<feature type="compositionally biased region" description="Basic and acidic residues" evidence="10">
    <location>
        <begin position="666"/>
        <end position="686"/>
    </location>
</feature>
<evidence type="ECO:0000256" key="2">
    <source>
        <dbReference type="ARBA" id="ARBA00007306"/>
    </source>
</evidence>
<dbReference type="FunFam" id="2.130.10.10:FF:002897">
    <property type="entry name" value="Protein HIRA homolog-like Protein"/>
    <property type="match status" value="1"/>
</dbReference>
<dbReference type="PANTHER" id="PTHR15271">
    <property type="entry name" value="CHROMATIN ASSEMBLY FACTOR 1 SUBUNIT B"/>
    <property type="match status" value="1"/>
</dbReference>
<evidence type="ECO:0000256" key="9">
    <source>
        <dbReference type="PROSITE-ProRule" id="PRU00221"/>
    </source>
</evidence>
<comment type="subcellular location">
    <subcellularLocation>
        <location evidence="1">Nucleus</location>
    </subcellularLocation>
</comment>
<proteinExistence type="inferred from homology"/>
<dbReference type="InterPro" id="IPR001632">
    <property type="entry name" value="WD40_G-protein_beta-like"/>
</dbReference>
<keyword evidence="8" id="KW-0539">Nucleus</keyword>
<evidence type="ECO:0000256" key="5">
    <source>
        <dbReference type="ARBA" id="ARBA00022763"/>
    </source>
</evidence>
<evidence type="ECO:0000256" key="1">
    <source>
        <dbReference type="ARBA" id="ARBA00004123"/>
    </source>
</evidence>
<dbReference type="Proteomes" id="UP000504635">
    <property type="component" value="Unplaced"/>
</dbReference>
<feature type="region of interest" description="Disordered" evidence="10">
    <location>
        <begin position="632"/>
        <end position="686"/>
    </location>
</feature>
<evidence type="ECO:0000256" key="4">
    <source>
        <dbReference type="ARBA" id="ARBA00022737"/>
    </source>
</evidence>
<evidence type="ECO:0000313" key="12">
    <source>
        <dbReference type="Proteomes" id="UP000504635"/>
    </source>
</evidence>
<feature type="repeat" description="WD" evidence="9">
    <location>
        <begin position="61"/>
        <end position="95"/>
    </location>
</feature>
<feature type="compositionally biased region" description="Basic and acidic residues" evidence="10">
    <location>
        <begin position="772"/>
        <end position="791"/>
    </location>
</feature>
<feature type="compositionally biased region" description="Basic and acidic residues" evidence="10">
    <location>
        <begin position="412"/>
        <end position="427"/>
    </location>
</feature>
<feature type="region of interest" description="Disordered" evidence="10">
    <location>
        <begin position="749"/>
        <end position="819"/>
    </location>
</feature>
<dbReference type="GeneID" id="115882763"/>
<evidence type="ECO:0000313" key="13">
    <source>
        <dbReference type="RefSeq" id="XP_030756867.1"/>
    </source>
</evidence>
<dbReference type="GO" id="GO:0005634">
    <property type="term" value="C:nucleus"/>
    <property type="evidence" value="ECO:0007669"/>
    <property type="project" value="UniProtKB-SubCell"/>
</dbReference>
<dbReference type="OrthoDB" id="71227at2759"/>